<reference evidence="2" key="1">
    <citation type="journal article" date="2022" name="Mol. Ecol. Resour.">
        <title>The genomes of chicory, endive, great burdock and yacon provide insights into Asteraceae palaeo-polyploidization history and plant inulin production.</title>
        <authorList>
            <person name="Fan W."/>
            <person name="Wang S."/>
            <person name="Wang H."/>
            <person name="Wang A."/>
            <person name="Jiang F."/>
            <person name="Liu H."/>
            <person name="Zhao H."/>
            <person name="Xu D."/>
            <person name="Zhang Y."/>
        </authorList>
    </citation>
    <scope>NUCLEOTIDE SEQUENCE [LARGE SCALE GENOMIC DNA]</scope>
    <source>
        <strain evidence="2">cv. Niubang</strain>
    </source>
</reference>
<reference evidence="1 2" key="2">
    <citation type="journal article" date="2022" name="Mol. Ecol. Resour.">
        <title>The genomes of chicory, endive, great burdock and yacon provide insights into Asteraceae paleo-polyploidization history and plant inulin production.</title>
        <authorList>
            <person name="Fan W."/>
            <person name="Wang S."/>
            <person name="Wang H."/>
            <person name="Wang A."/>
            <person name="Jiang F."/>
            <person name="Liu H."/>
            <person name="Zhao H."/>
            <person name="Xu D."/>
            <person name="Zhang Y."/>
        </authorList>
    </citation>
    <scope>NUCLEOTIDE SEQUENCE [LARGE SCALE GENOMIC DNA]</scope>
    <source>
        <strain evidence="2">cv. Niubang</strain>
    </source>
</reference>
<gene>
    <name evidence="1" type="ORF">L6452_07590</name>
</gene>
<comment type="caution">
    <text evidence="1">The sequence shown here is derived from an EMBL/GenBank/DDBJ whole genome shotgun (WGS) entry which is preliminary data.</text>
</comment>
<proteinExistence type="predicted"/>
<dbReference type="Proteomes" id="UP001055879">
    <property type="component" value="Linkage Group LG02"/>
</dbReference>
<accession>A0ACB9ELW8</accession>
<organism evidence="1 2">
    <name type="scientific">Arctium lappa</name>
    <name type="common">Greater burdock</name>
    <name type="synonym">Lappa major</name>
    <dbReference type="NCBI Taxonomy" id="4217"/>
    <lineage>
        <taxon>Eukaryota</taxon>
        <taxon>Viridiplantae</taxon>
        <taxon>Streptophyta</taxon>
        <taxon>Embryophyta</taxon>
        <taxon>Tracheophyta</taxon>
        <taxon>Spermatophyta</taxon>
        <taxon>Magnoliopsida</taxon>
        <taxon>eudicotyledons</taxon>
        <taxon>Gunneridae</taxon>
        <taxon>Pentapetalae</taxon>
        <taxon>asterids</taxon>
        <taxon>campanulids</taxon>
        <taxon>Asterales</taxon>
        <taxon>Asteraceae</taxon>
        <taxon>Carduoideae</taxon>
        <taxon>Cardueae</taxon>
        <taxon>Arctiinae</taxon>
        <taxon>Arctium</taxon>
    </lineage>
</organism>
<keyword evidence="2" id="KW-1185">Reference proteome</keyword>
<dbReference type="EMBL" id="CM042048">
    <property type="protein sequence ID" value="KAI3759635.1"/>
    <property type="molecule type" value="Genomic_DNA"/>
</dbReference>
<sequence length="140" mass="16107">MVNPESTLREWAAPNVDEQPLYIRYPTEEVSVELKTGLIHLLPRFHGLASEDPYKHMTEFHMVCLGMNLHDTAVENIKLKALSFSLVDAAREWLFYLPSGSITTWAQMARAFLDKFFPSSKVVGLRREIWGIKQKDIESL</sequence>
<name>A0ACB9ELW8_ARCLA</name>
<protein>
    <submittedName>
        <fullName evidence="1">Uncharacterized protein</fullName>
    </submittedName>
</protein>
<evidence type="ECO:0000313" key="2">
    <source>
        <dbReference type="Proteomes" id="UP001055879"/>
    </source>
</evidence>
<evidence type="ECO:0000313" key="1">
    <source>
        <dbReference type="EMBL" id="KAI3759635.1"/>
    </source>
</evidence>